<sequence length="896" mass="99837">MGSIENPRLDSLSRGTSMGSEKIEHLGKSWSTERCEGSDTQDSDHEAPSTRLSRLSSPSVGHPEFYQPSGDDQSPETTAAYISIFGADVSQSNLFPASLITTSPSRNKYEPDSVTGLKQSGHAQVTMNTLSSASPESISATEGVPLSSNLSSSGSGVDFLTEPLRLSSRDFPNASLEFSPICPIDRSSRSHDGESRPNTAYLTLWPHVADGVEKDCNRRKRSDSIPVDSAKGNAREERLFDLGGLGGNVPDGNCEKLPLPLGPMVVQPTIFTISHKSSPPRQKEGAGNETSDSFAQWSRISVDENCGPEPDVLVPVETTPEARGLNVGGGLYQGAIPNLMGEGSSRISHEGSSREPTPALFSQTPQAKALNDGGLGPHQYRNNEVEQPKGLPGNMRMSEDSTAQETQPQKTKQKSRQNEITRLEGEFELPSKLEQEPRQVRSEQGALVSQVEQEYTEAPQTVQDLRVHIEALKEAVRKTIVEAEAEAGKHFSMLHKLDSDHRREILEHRKQAPIILKEKFEYYEERDRKHQQEVEEKNRIVASLRQSLENTTESHRTESKNLEAQYTNLVEQQNALVEHLRAELDEMVNLMRTHHGSSGMIDMKEAEEGVGERSPGISQCYDGHGLCQIITKLEGGGERQEFHAVVGEAEMSPKCVPKQSNLDEPLDETTLEAFGIRQLRTHEELLKRLLIESKGWVKELIRVNDDMGREKGELRVKNHDLEDRFNTLQGEKSSLQRLVNDTKSLNELLETQHSEAERRAQGELEKSAVTIKYFERALLNTRIAISKLEIERNSLTKDLEKAGQKSKVSRIRGRPTLGKENRLWRSKLSELKATGKGKANDDLVELEKSAVAIKYFERALLNTKFTISELQRENESLRKQLDRAAKDDREGRGTER</sequence>
<dbReference type="EMBL" id="NESQ01000091">
    <property type="protein sequence ID" value="PUU79462.1"/>
    <property type="molecule type" value="Genomic_DNA"/>
</dbReference>
<proteinExistence type="predicted"/>
<dbReference type="STRING" id="42251.A0A2T6ZVG4"/>
<feature type="coiled-coil region" evidence="1">
    <location>
        <begin position="718"/>
        <end position="805"/>
    </location>
</feature>
<feature type="region of interest" description="Disordered" evidence="2">
    <location>
        <begin position="101"/>
        <end position="155"/>
    </location>
</feature>
<name>A0A2T6ZVG4_TUBBO</name>
<feature type="coiled-coil region" evidence="1">
    <location>
        <begin position="860"/>
        <end position="887"/>
    </location>
</feature>
<accession>A0A2T6ZVG4</accession>
<keyword evidence="1" id="KW-0175">Coiled coil</keyword>
<feature type="region of interest" description="Disordered" evidence="2">
    <location>
        <begin position="1"/>
        <end position="78"/>
    </location>
</feature>
<evidence type="ECO:0000256" key="2">
    <source>
        <dbReference type="SAM" id="MobiDB-lite"/>
    </source>
</evidence>
<dbReference type="Proteomes" id="UP000244722">
    <property type="component" value="Unassembled WGS sequence"/>
</dbReference>
<evidence type="ECO:0000313" key="3">
    <source>
        <dbReference type="EMBL" id="PUU79462.1"/>
    </source>
</evidence>
<evidence type="ECO:0000313" key="4">
    <source>
        <dbReference type="Proteomes" id="UP000244722"/>
    </source>
</evidence>
<dbReference type="AlphaFoldDB" id="A0A2T6ZVG4"/>
<feature type="coiled-coil region" evidence="1">
    <location>
        <begin position="545"/>
        <end position="590"/>
    </location>
</feature>
<feature type="compositionally biased region" description="Low complexity" evidence="2">
    <location>
        <begin position="49"/>
        <end position="59"/>
    </location>
</feature>
<feature type="compositionally biased region" description="Polar residues" evidence="2">
    <location>
        <begin position="400"/>
        <end position="410"/>
    </location>
</feature>
<comment type="caution">
    <text evidence="3">The sequence shown here is derived from an EMBL/GenBank/DDBJ whole genome shotgun (WGS) entry which is preliminary data.</text>
</comment>
<protein>
    <submittedName>
        <fullName evidence="3">Uncharacterized protein</fullName>
    </submittedName>
</protein>
<feature type="compositionally biased region" description="Polar residues" evidence="2">
    <location>
        <begin position="116"/>
        <end position="140"/>
    </location>
</feature>
<feature type="compositionally biased region" description="Low complexity" evidence="2">
    <location>
        <begin position="146"/>
        <end position="155"/>
    </location>
</feature>
<feature type="region of interest" description="Disordered" evidence="2">
    <location>
        <begin position="341"/>
        <end position="439"/>
    </location>
</feature>
<keyword evidence="4" id="KW-1185">Reference proteome</keyword>
<feature type="compositionally biased region" description="Basic and acidic residues" evidence="2">
    <location>
        <begin position="21"/>
        <end position="48"/>
    </location>
</feature>
<dbReference type="OrthoDB" id="5416307at2759"/>
<dbReference type="Gene3D" id="1.20.5.1000">
    <property type="entry name" value="arf6 gtpase in complex with a specific effector, jip4"/>
    <property type="match status" value="1"/>
</dbReference>
<gene>
    <name evidence="3" type="ORF">B9Z19DRAFT_1064222</name>
</gene>
<feature type="compositionally biased region" description="Basic and acidic residues" evidence="2">
    <location>
        <begin position="416"/>
        <end position="439"/>
    </location>
</feature>
<reference evidence="3 4" key="1">
    <citation type="submission" date="2017-04" db="EMBL/GenBank/DDBJ databases">
        <title>Draft genome sequence of Tuber borchii Vittad., a whitish edible truffle.</title>
        <authorList>
            <consortium name="DOE Joint Genome Institute"/>
            <person name="Murat C."/>
            <person name="Kuo A."/>
            <person name="Barry K.W."/>
            <person name="Clum A."/>
            <person name="Dockter R.B."/>
            <person name="Fauchery L."/>
            <person name="Iotti M."/>
            <person name="Kohler A."/>
            <person name="Labutti K."/>
            <person name="Lindquist E.A."/>
            <person name="Lipzen A."/>
            <person name="Ohm R.A."/>
            <person name="Wang M."/>
            <person name="Grigoriev I.V."/>
            <person name="Zambonelli A."/>
            <person name="Martin F.M."/>
        </authorList>
    </citation>
    <scope>NUCLEOTIDE SEQUENCE [LARGE SCALE GENOMIC DNA]</scope>
    <source>
        <strain evidence="3 4">Tbo3840</strain>
    </source>
</reference>
<evidence type="ECO:0000256" key="1">
    <source>
        <dbReference type="SAM" id="Coils"/>
    </source>
</evidence>
<organism evidence="3 4">
    <name type="scientific">Tuber borchii</name>
    <name type="common">White truffle</name>
    <dbReference type="NCBI Taxonomy" id="42251"/>
    <lineage>
        <taxon>Eukaryota</taxon>
        <taxon>Fungi</taxon>
        <taxon>Dikarya</taxon>
        <taxon>Ascomycota</taxon>
        <taxon>Pezizomycotina</taxon>
        <taxon>Pezizomycetes</taxon>
        <taxon>Pezizales</taxon>
        <taxon>Tuberaceae</taxon>
        <taxon>Tuber</taxon>
    </lineage>
</organism>